<keyword evidence="3" id="KW-0863">Zinc-finger</keyword>
<feature type="domain" description="HAT C-terminal dimerisation" evidence="6">
    <location>
        <begin position="128"/>
        <end position="194"/>
    </location>
</feature>
<reference evidence="7 8" key="1">
    <citation type="submission" date="2018-03" db="EMBL/GenBank/DDBJ databases">
        <title>Draft genome sequence of Rohu Carp (Labeo rohita).</title>
        <authorList>
            <person name="Das P."/>
            <person name="Kushwaha B."/>
            <person name="Joshi C.G."/>
            <person name="Kumar D."/>
            <person name="Nagpure N.S."/>
            <person name="Sahoo L."/>
            <person name="Das S.P."/>
            <person name="Bit A."/>
            <person name="Patnaik S."/>
            <person name="Meher P.K."/>
            <person name="Jayasankar P."/>
            <person name="Koringa P.G."/>
            <person name="Patel N.V."/>
            <person name="Hinsu A.T."/>
            <person name="Kumar R."/>
            <person name="Pandey M."/>
            <person name="Agarwal S."/>
            <person name="Srivastava S."/>
            <person name="Singh M."/>
            <person name="Iquebal M.A."/>
            <person name="Jaiswal S."/>
            <person name="Angadi U.B."/>
            <person name="Kumar N."/>
            <person name="Raza M."/>
            <person name="Shah T.M."/>
            <person name="Rai A."/>
            <person name="Jena J.K."/>
        </authorList>
    </citation>
    <scope>NUCLEOTIDE SEQUENCE [LARGE SCALE GENOMIC DNA]</scope>
    <source>
        <strain evidence="7">DASCIFA01</strain>
        <tissue evidence="7">Testis</tissue>
    </source>
</reference>
<dbReference type="Proteomes" id="UP000290572">
    <property type="component" value="Unassembled WGS sequence"/>
</dbReference>
<dbReference type="InterPro" id="IPR012337">
    <property type="entry name" value="RNaseH-like_sf"/>
</dbReference>
<dbReference type="InterPro" id="IPR052035">
    <property type="entry name" value="ZnF_BED_domain_contain"/>
</dbReference>
<comment type="subcellular location">
    <subcellularLocation>
        <location evidence="1">Nucleus</location>
    </subcellularLocation>
</comment>
<evidence type="ECO:0000256" key="2">
    <source>
        <dbReference type="ARBA" id="ARBA00022723"/>
    </source>
</evidence>
<dbReference type="InterPro" id="IPR008906">
    <property type="entry name" value="HATC_C_dom"/>
</dbReference>
<evidence type="ECO:0000313" key="8">
    <source>
        <dbReference type="Proteomes" id="UP000290572"/>
    </source>
</evidence>
<proteinExistence type="predicted"/>
<accession>A0A498M5H8</accession>
<dbReference type="Pfam" id="PF05699">
    <property type="entry name" value="Dimer_Tnp_hAT"/>
    <property type="match status" value="1"/>
</dbReference>
<sequence>MLEENGNKDQFDHDVYFLAAMLDPQFGLNWVDLDITNNENPVSVKKFREDLKRSLIDILTAEVEATAGGDVLNSDVGGDATTDSPPAKCPRLLARYRAHKHQSYSAKDSNISTQIQKYFDAIQETNTNAALEFWATNREKFPLLHSLAVKVLSIPASSAPVERVFSKGGIIMRPHHAHLTHKMVTALVFLKSNMTLI</sequence>
<keyword evidence="8" id="KW-1185">Reference proteome</keyword>
<evidence type="ECO:0000256" key="1">
    <source>
        <dbReference type="ARBA" id="ARBA00004123"/>
    </source>
</evidence>
<dbReference type="SUPFAM" id="SSF53098">
    <property type="entry name" value="Ribonuclease H-like"/>
    <property type="match status" value="1"/>
</dbReference>
<evidence type="ECO:0000256" key="4">
    <source>
        <dbReference type="ARBA" id="ARBA00022833"/>
    </source>
</evidence>
<dbReference type="GO" id="GO:0005634">
    <property type="term" value="C:nucleus"/>
    <property type="evidence" value="ECO:0007669"/>
    <property type="project" value="UniProtKB-SubCell"/>
</dbReference>
<dbReference type="AlphaFoldDB" id="A0A498M5H8"/>
<keyword evidence="5" id="KW-0539">Nucleus</keyword>
<name>A0A498M5H8_LABRO</name>
<dbReference type="PANTHER" id="PTHR46481">
    <property type="entry name" value="ZINC FINGER BED DOMAIN-CONTAINING PROTEIN 4"/>
    <property type="match status" value="1"/>
</dbReference>
<keyword evidence="4" id="KW-0862">Zinc</keyword>
<evidence type="ECO:0000256" key="5">
    <source>
        <dbReference type="ARBA" id="ARBA00023242"/>
    </source>
</evidence>
<gene>
    <name evidence="7" type="ORF">ROHU_008644</name>
</gene>
<dbReference type="EMBL" id="QBIY01012826">
    <property type="protein sequence ID" value="RXN15821.1"/>
    <property type="molecule type" value="Genomic_DNA"/>
</dbReference>
<protein>
    <submittedName>
        <fullName evidence="7">Zinc finger BED domain-containing 4-like protein</fullName>
    </submittedName>
</protein>
<evidence type="ECO:0000313" key="7">
    <source>
        <dbReference type="EMBL" id="RXN15821.1"/>
    </source>
</evidence>
<comment type="caution">
    <text evidence="7">The sequence shown here is derived from an EMBL/GenBank/DDBJ whole genome shotgun (WGS) entry which is preliminary data.</text>
</comment>
<dbReference type="GO" id="GO:0008270">
    <property type="term" value="F:zinc ion binding"/>
    <property type="evidence" value="ECO:0007669"/>
    <property type="project" value="UniProtKB-KW"/>
</dbReference>
<evidence type="ECO:0000256" key="3">
    <source>
        <dbReference type="ARBA" id="ARBA00022771"/>
    </source>
</evidence>
<organism evidence="7 8">
    <name type="scientific">Labeo rohita</name>
    <name type="common">Indian major carp</name>
    <name type="synonym">Cyprinus rohita</name>
    <dbReference type="NCBI Taxonomy" id="84645"/>
    <lineage>
        <taxon>Eukaryota</taxon>
        <taxon>Metazoa</taxon>
        <taxon>Chordata</taxon>
        <taxon>Craniata</taxon>
        <taxon>Vertebrata</taxon>
        <taxon>Euteleostomi</taxon>
        <taxon>Actinopterygii</taxon>
        <taxon>Neopterygii</taxon>
        <taxon>Teleostei</taxon>
        <taxon>Ostariophysi</taxon>
        <taxon>Cypriniformes</taxon>
        <taxon>Cyprinidae</taxon>
        <taxon>Labeoninae</taxon>
        <taxon>Labeonini</taxon>
        <taxon>Labeo</taxon>
    </lineage>
</organism>
<dbReference type="PANTHER" id="PTHR46481:SF10">
    <property type="entry name" value="ZINC FINGER BED DOMAIN-CONTAINING PROTEIN 39"/>
    <property type="match status" value="1"/>
</dbReference>
<dbReference type="GO" id="GO:0046983">
    <property type="term" value="F:protein dimerization activity"/>
    <property type="evidence" value="ECO:0007669"/>
    <property type="project" value="InterPro"/>
</dbReference>
<evidence type="ECO:0000259" key="6">
    <source>
        <dbReference type="Pfam" id="PF05699"/>
    </source>
</evidence>
<keyword evidence="2" id="KW-0479">Metal-binding</keyword>